<gene>
    <name evidence="2" type="ORF">GGR28_000005</name>
</gene>
<dbReference type="EMBL" id="JACIFF010000001">
    <property type="protein sequence ID" value="MBB4077404.1"/>
    <property type="molecule type" value="Genomic_DNA"/>
</dbReference>
<organism evidence="2 3">
    <name type="scientific">Neolewinella aquimaris</name>
    <dbReference type="NCBI Taxonomy" id="1835722"/>
    <lineage>
        <taxon>Bacteria</taxon>
        <taxon>Pseudomonadati</taxon>
        <taxon>Bacteroidota</taxon>
        <taxon>Saprospiria</taxon>
        <taxon>Saprospirales</taxon>
        <taxon>Lewinellaceae</taxon>
        <taxon>Neolewinella</taxon>
    </lineage>
</organism>
<keyword evidence="1" id="KW-0732">Signal</keyword>
<keyword evidence="3" id="KW-1185">Reference proteome</keyword>
<sequence length="198" mass="21025">MKTILFTLLFLTAAATLPASVNPSDLIVRADPASHTLILRTTTGIETPTTLKIVDAGGLVLHSSKLEAGDYLSQRFNLDALPTGAYSVVISDVLSSTVQPIVITAEGVHADAALATRTFFPQVNLKDKLLTVNYLNATGHSVSIRLSDGFGNEVIADRLPGTTSVQRAYSLENLPAGEYFVTVNSADVKNHTTSISLN</sequence>
<dbReference type="Proteomes" id="UP000576209">
    <property type="component" value="Unassembled WGS sequence"/>
</dbReference>
<evidence type="ECO:0000313" key="3">
    <source>
        <dbReference type="Proteomes" id="UP000576209"/>
    </source>
</evidence>
<proteinExistence type="predicted"/>
<comment type="caution">
    <text evidence="2">The sequence shown here is derived from an EMBL/GenBank/DDBJ whole genome shotgun (WGS) entry which is preliminary data.</text>
</comment>
<evidence type="ECO:0008006" key="4">
    <source>
        <dbReference type="Google" id="ProtNLM"/>
    </source>
</evidence>
<evidence type="ECO:0000256" key="1">
    <source>
        <dbReference type="SAM" id="SignalP"/>
    </source>
</evidence>
<dbReference type="AlphaFoldDB" id="A0A840DW55"/>
<reference evidence="2 3" key="1">
    <citation type="submission" date="2020-08" db="EMBL/GenBank/DDBJ databases">
        <title>Genomic Encyclopedia of Type Strains, Phase IV (KMG-IV): sequencing the most valuable type-strain genomes for metagenomic binning, comparative biology and taxonomic classification.</title>
        <authorList>
            <person name="Goeker M."/>
        </authorList>
    </citation>
    <scope>NUCLEOTIDE SEQUENCE [LARGE SCALE GENOMIC DNA]</scope>
    <source>
        <strain evidence="2 3">DSM 105137</strain>
    </source>
</reference>
<evidence type="ECO:0000313" key="2">
    <source>
        <dbReference type="EMBL" id="MBB4077404.1"/>
    </source>
</evidence>
<accession>A0A840DW55</accession>
<name>A0A840DW55_9BACT</name>
<feature type="signal peptide" evidence="1">
    <location>
        <begin position="1"/>
        <end position="19"/>
    </location>
</feature>
<dbReference type="RefSeq" id="WP_183493668.1">
    <property type="nucleotide sequence ID" value="NZ_JACIFF010000001.1"/>
</dbReference>
<feature type="chain" id="PRO_5032703768" description="Secretion system C-terminal sorting domain-containing protein" evidence="1">
    <location>
        <begin position="20"/>
        <end position="198"/>
    </location>
</feature>
<protein>
    <recommendedName>
        <fullName evidence="4">Secretion system C-terminal sorting domain-containing protein</fullName>
    </recommendedName>
</protein>